<dbReference type="NCBIfam" id="TIGR02246">
    <property type="entry name" value="SgcJ/EcaC family oxidoreductase"/>
    <property type="match status" value="1"/>
</dbReference>
<dbReference type="InterPro" id="IPR032710">
    <property type="entry name" value="NTF2-like_dom_sf"/>
</dbReference>
<dbReference type="InterPro" id="IPR011944">
    <property type="entry name" value="Steroid_delta5-4_isomerase"/>
</dbReference>
<name>A0AAC9MW60_9PSEU</name>
<dbReference type="SUPFAM" id="SSF54427">
    <property type="entry name" value="NTF2-like"/>
    <property type="match status" value="1"/>
</dbReference>
<evidence type="ECO:0000259" key="1">
    <source>
        <dbReference type="Pfam" id="PF14534"/>
    </source>
</evidence>
<reference evidence="3" key="1">
    <citation type="submission" date="2016-03" db="EMBL/GenBank/DDBJ databases">
        <title>Complete genome sequence of the type strain Actinoalloteichus hymeniacidonis DSM 45092.</title>
        <authorList>
            <person name="Schaffert L."/>
            <person name="Albersmeier A."/>
            <person name="Winkler A."/>
            <person name="Kalinowski J."/>
            <person name="Zotchev S."/>
            <person name="Ruckert C."/>
        </authorList>
    </citation>
    <scope>NUCLEOTIDE SEQUENCE [LARGE SCALE GENOMIC DNA]</scope>
    <source>
        <strain evidence="3">HPA177(T) (DSM 45092(T))</strain>
    </source>
</reference>
<protein>
    <recommendedName>
        <fullName evidence="1">DUF4440 domain-containing protein</fullName>
    </recommendedName>
</protein>
<dbReference type="Proteomes" id="UP000095210">
    <property type="component" value="Chromosome"/>
</dbReference>
<evidence type="ECO:0000313" key="3">
    <source>
        <dbReference type="Proteomes" id="UP000095210"/>
    </source>
</evidence>
<dbReference type="Gene3D" id="3.10.450.50">
    <property type="match status" value="1"/>
</dbReference>
<evidence type="ECO:0000313" key="2">
    <source>
        <dbReference type="EMBL" id="AOS61843.1"/>
    </source>
</evidence>
<keyword evidence="3" id="KW-1185">Reference proteome</keyword>
<accession>A0AAC9MW60</accession>
<organism evidence="2 3">
    <name type="scientific">Actinoalloteichus hymeniacidonis</name>
    <dbReference type="NCBI Taxonomy" id="340345"/>
    <lineage>
        <taxon>Bacteria</taxon>
        <taxon>Bacillati</taxon>
        <taxon>Actinomycetota</taxon>
        <taxon>Actinomycetes</taxon>
        <taxon>Pseudonocardiales</taxon>
        <taxon>Pseudonocardiaceae</taxon>
        <taxon>Actinoalloteichus</taxon>
    </lineage>
</organism>
<dbReference type="InterPro" id="IPR027843">
    <property type="entry name" value="DUF4440"/>
</dbReference>
<dbReference type="Pfam" id="PF14534">
    <property type="entry name" value="DUF4440"/>
    <property type="match status" value="1"/>
</dbReference>
<dbReference type="EMBL" id="CP014859">
    <property type="protein sequence ID" value="AOS61843.1"/>
    <property type="molecule type" value="Genomic_DNA"/>
</dbReference>
<sequence>MNPADEQEIRNILARYTGLWIEHEMAGWGRLFSANSDFITHRGVWWRSRSENVAGHQDIPAAVIAQKASYQQEIVSLRAITADVAIVHTEWSWPNHVPIDGTEPEDRRGLITLVLARGQGGWLIEAAHNTRLDGLETRSD</sequence>
<dbReference type="AlphaFoldDB" id="A0AAC9MW60"/>
<gene>
    <name evidence="2" type="ORF">TL08_05075</name>
</gene>
<proteinExistence type="predicted"/>
<feature type="domain" description="DUF4440" evidence="1">
    <location>
        <begin position="9"/>
        <end position="124"/>
    </location>
</feature>
<dbReference type="RefSeq" id="WP_069846955.1">
    <property type="nucleotide sequence ID" value="NZ_CP014859.1"/>
</dbReference>
<dbReference type="KEGG" id="ahm:TL08_05075"/>